<dbReference type="InterPro" id="IPR029226">
    <property type="entry name" value="Ecp2-like"/>
</dbReference>
<dbReference type="Proteomes" id="UP000193689">
    <property type="component" value="Unassembled WGS sequence"/>
</dbReference>
<dbReference type="GeneID" id="63780188"/>
<dbReference type="Pfam" id="PF14856">
    <property type="entry name" value="Hce2"/>
    <property type="match status" value="1"/>
</dbReference>
<dbReference type="EMBL" id="MCFJ01000008">
    <property type="protein sequence ID" value="ORY63273.1"/>
    <property type="molecule type" value="Genomic_DNA"/>
</dbReference>
<gene>
    <name evidence="2" type="ORF">BCR38DRAFT_486022</name>
</gene>
<evidence type="ECO:0000313" key="2">
    <source>
        <dbReference type="EMBL" id="ORY63273.1"/>
    </source>
</evidence>
<dbReference type="AlphaFoldDB" id="A0A1Y2DVJ7"/>
<protein>
    <recommendedName>
        <fullName evidence="1">Ecp2 effector protein-like domain-containing protein</fullName>
    </recommendedName>
</protein>
<feature type="domain" description="Ecp2 effector protein-like" evidence="1">
    <location>
        <begin position="10"/>
        <end position="99"/>
    </location>
</feature>
<sequence length="134" mass="15008">MRGAQNYKHAKGNDCNWIMTLLNLDASSGGKPVYPDNYNLNALNEDFYPKELLRFNSCRFIIFQNDAQTLVGQQDIIDIIYDARAHQGDDVAIEGRMGCEIKDSDPAGRGQVIWGIQGSDEEKDDMLHSIVNIG</sequence>
<organism evidence="2 3">
    <name type="scientific">Pseudomassariella vexata</name>
    <dbReference type="NCBI Taxonomy" id="1141098"/>
    <lineage>
        <taxon>Eukaryota</taxon>
        <taxon>Fungi</taxon>
        <taxon>Dikarya</taxon>
        <taxon>Ascomycota</taxon>
        <taxon>Pezizomycotina</taxon>
        <taxon>Sordariomycetes</taxon>
        <taxon>Xylariomycetidae</taxon>
        <taxon>Amphisphaeriales</taxon>
        <taxon>Pseudomassariaceae</taxon>
        <taxon>Pseudomassariella</taxon>
    </lineage>
</organism>
<keyword evidence="3" id="KW-1185">Reference proteome</keyword>
<evidence type="ECO:0000259" key="1">
    <source>
        <dbReference type="Pfam" id="PF14856"/>
    </source>
</evidence>
<proteinExistence type="predicted"/>
<name>A0A1Y2DVJ7_9PEZI</name>
<dbReference type="InParanoid" id="A0A1Y2DVJ7"/>
<reference evidence="2 3" key="1">
    <citation type="submission" date="2016-07" db="EMBL/GenBank/DDBJ databases">
        <title>Pervasive Adenine N6-methylation of Active Genes in Fungi.</title>
        <authorList>
            <consortium name="DOE Joint Genome Institute"/>
            <person name="Mondo S.J."/>
            <person name="Dannebaum R.O."/>
            <person name="Kuo R.C."/>
            <person name="Labutti K."/>
            <person name="Haridas S."/>
            <person name="Kuo A."/>
            <person name="Salamov A."/>
            <person name="Ahrendt S.R."/>
            <person name="Lipzen A."/>
            <person name="Sullivan W."/>
            <person name="Andreopoulos W.B."/>
            <person name="Clum A."/>
            <person name="Lindquist E."/>
            <person name="Daum C."/>
            <person name="Ramamoorthy G.K."/>
            <person name="Gryganskyi A."/>
            <person name="Culley D."/>
            <person name="Magnuson J.K."/>
            <person name="James T.Y."/>
            <person name="O'Malley M.A."/>
            <person name="Stajich J.E."/>
            <person name="Spatafora J.W."/>
            <person name="Visel A."/>
            <person name="Grigoriev I.V."/>
        </authorList>
    </citation>
    <scope>NUCLEOTIDE SEQUENCE [LARGE SCALE GENOMIC DNA]</scope>
    <source>
        <strain evidence="2 3">CBS 129021</strain>
    </source>
</reference>
<dbReference type="RefSeq" id="XP_040714930.1">
    <property type="nucleotide sequence ID" value="XM_040863976.1"/>
</dbReference>
<comment type="caution">
    <text evidence="2">The sequence shown here is derived from an EMBL/GenBank/DDBJ whole genome shotgun (WGS) entry which is preliminary data.</text>
</comment>
<accession>A0A1Y2DVJ7</accession>
<evidence type="ECO:0000313" key="3">
    <source>
        <dbReference type="Proteomes" id="UP000193689"/>
    </source>
</evidence>